<protein>
    <recommendedName>
        <fullName evidence="9">Cytochrome c domain-containing protein</fullName>
    </recommendedName>
</protein>
<dbReference type="InterPro" id="IPR002327">
    <property type="entry name" value="Cyt_c_1A/1B"/>
</dbReference>
<dbReference type="EMBL" id="AZJI01000007">
    <property type="protein sequence ID" value="ETD22846.1"/>
    <property type="molecule type" value="Genomic_DNA"/>
</dbReference>
<evidence type="ECO:0000256" key="6">
    <source>
        <dbReference type="PROSITE-ProRule" id="PRU00433"/>
    </source>
</evidence>
<dbReference type="InterPro" id="IPR009056">
    <property type="entry name" value="Cyt_c-like_dom"/>
</dbReference>
<dbReference type="PROSITE" id="PS51007">
    <property type="entry name" value="CYTC"/>
    <property type="match status" value="2"/>
</dbReference>
<feature type="transmembrane region" description="Helical" evidence="8">
    <location>
        <begin position="6"/>
        <end position="25"/>
    </location>
</feature>
<dbReference type="Gene3D" id="1.20.5.100">
    <property type="entry name" value="Cytochrome c1, transmembrane anchor, C-terminal"/>
    <property type="match status" value="1"/>
</dbReference>
<dbReference type="GO" id="GO:0020037">
    <property type="term" value="F:heme binding"/>
    <property type="evidence" value="ECO:0007669"/>
    <property type="project" value="InterPro"/>
</dbReference>
<keyword evidence="5 6" id="KW-0408">Iron</keyword>
<keyword evidence="2 6" id="KW-0349">Heme</keyword>
<feature type="coiled-coil region" evidence="7">
    <location>
        <begin position="67"/>
        <end position="94"/>
    </location>
</feature>
<evidence type="ECO:0000256" key="2">
    <source>
        <dbReference type="ARBA" id="ARBA00022617"/>
    </source>
</evidence>
<dbReference type="AlphaFoldDB" id="V8C7W0"/>
<keyword evidence="11" id="KW-1185">Reference proteome</keyword>
<evidence type="ECO:0000256" key="8">
    <source>
        <dbReference type="SAM" id="Phobius"/>
    </source>
</evidence>
<dbReference type="PATRIC" id="fig|1357400.3.peg.2213"/>
<dbReference type="InterPro" id="IPR021195">
    <property type="entry name" value="Ubol_Cyt_c_Rdtase_Cyt_c_su_prd"/>
</dbReference>
<dbReference type="HOGENOM" id="CLU_043937_0_0_7"/>
<keyword evidence="8" id="KW-0472">Membrane</keyword>
<evidence type="ECO:0000256" key="1">
    <source>
        <dbReference type="ARBA" id="ARBA00022448"/>
    </source>
</evidence>
<dbReference type="InterPro" id="IPR036909">
    <property type="entry name" value="Cyt_c-like_dom_sf"/>
</dbReference>
<name>V8C7W0_9HELI</name>
<keyword evidence="8" id="KW-1133">Transmembrane helix</keyword>
<keyword evidence="3 6" id="KW-0479">Metal-binding</keyword>
<keyword evidence="4" id="KW-0249">Electron transport</keyword>
<feature type="domain" description="Cytochrome c" evidence="9">
    <location>
        <begin position="209"/>
        <end position="325"/>
    </location>
</feature>
<dbReference type="STRING" id="1357400.HMPREF2086_01645"/>
<feature type="transmembrane region" description="Helical" evidence="8">
    <location>
        <begin position="335"/>
        <end position="353"/>
    </location>
</feature>
<comment type="caution">
    <text evidence="10">The sequence shown here is derived from an EMBL/GenBank/DDBJ whole genome shotgun (WGS) entry which is preliminary data.</text>
</comment>
<dbReference type="GO" id="GO:0009055">
    <property type="term" value="F:electron transfer activity"/>
    <property type="evidence" value="ECO:0007669"/>
    <property type="project" value="InterPro"/>
</dbReference>
<feature type="domain" description="Cytochrome c" evidence="9">
    <location>
        <begin position="103"/>
        <end position="208"/>
    </location>
</feature>
<dbReference type="SUPFAM" id="SSF46626">
    <property type="entry name" value="Cytochrome c"/>
    <property type="match status" value="2"/>
</dbReference>
<organism evidence="10 11">
    <name type="scientific">Helicobacter macacae MIT 99-5501</name>
    <dbReference type="NCBI Taxonomy" id="1357400"/>
    <lineage>
        <taxon>Bacteria</taxon>
        <taxon>Pseudomonadati</taxon>
        <taxon>Campylobacterota</taxon>
        <taxon>Epsilonproteobacteria</taxon>
        <taxon>Campylobacterales</taxon>
        <taxon>Helicobacteraceae</taxon>
        <taxon>Helicobacter</taxon>
    </lineage>
</organism>
<dbReference type="PIRSF" id="PIRSF019225">
    <property type="entry name" value="Ubol_Cyt_c_Rdtase_Cyt_c_su_prd"/>
    <property type="match status" value="1"/>
</dbReference>
<evidence type="ECO:0000259" key="9">
    <source>
        <dbReference type="PROSITE" id="PS51007"/>
    </source>
</evidence>
<evidence type="ECO:0000256" key="3">
    <source>
        <dbReference type="ARBA" id="ARBA00022723"/>
    </source>
</evidence>
<dbReference type="Proteomes" id="UP000018731">
    <property type="component" value="Unassembled WGS sequence"/>
</dbReference>
<evidence type="ECO:0000313" key="10">
    <source>
        <dbReference type="EMBL" id="ETD22846.1"/>
    </source>
</evidence>
<dbReference type="eggNOG" id="COG2857">
    <property type="taxonomic scope" value="Bacteria"/>
</dbReference>
<sequence length="362" mass="40893">MRELKILVIVVIVIGVIYWGVEPLAHSVMHPKVAPAEFDFVASGKNDVFDLKQLVKKADANLKSAQKSGNQLNIERAQKELDKAQENLANLDGFWSKMDLKNGNAEEGKQIFVENCNSCHTVKSQPDLAARSTEQSDEEVSQAYGVIPPDLSTVAAVLDHNFLAHFIKNPILASKLWHKEDLVYPMSGYDWLGDEAIGNIVAYLSSIAPKEISDKEVFEQACLRCHSVNYDKLTSPSVIGDLNRYLGARSYIYFYMSSNSSTDDLERYLGARAPDLSMMIRARGEDYLYKFMNDPQKLLPGTSMPRLGLTKEAEEKVINYLNEVGDTKKEQRESLGWKIMLFFGIMAVLAYLWKRKIWAELH</sequence>
<dbReference type="OrthoDB" id="5351961at2"/>
<gene>
    <name evidence="10" type="ORF">HMPREF2086_01645</name>
</gene>
<evidence type="ECO:0000313" key="11">
    <source>
        <dbReference type="Proteomes" id="UP000018731"/>
    </source>
</evidence>
<proteinExistence type="predicted"/>
<reference evidence="10 11" key="1">
    <citation type="journal article" date="2014" name="Genome Announc.">
        <title>Draft genome sequences of six enterohepatic helicobacter species isolated from humans and one from rhesus macaques.</title>
        <authorList>
            <person name="Shen Z."/>
            <person name="Sheh A."/>
            <person name="Young S.K."/>
            <person name="Abouelliel A."/>
            <person name="Ward D.V."/>
            <person name="Earl A.M."/>
            <person name="Fox J.G."/>
        </authorList>
    </citation>
    <scope>NUCLEOTIDE SEQUENCE [LARGE SCALE GENOMIC DNA]</scope>
    <source>
        <strain evidence="10 11">MIT 99-5501</strain>
    </source>
</reference>
<keyword evidence="8" id="KW-0812">Transmembrane</keyword>
<keyword evidence="7" id="KW-0175">Coiled coil</keyword>
<evidence type="ECO:0000256" key="5">
    <source>
        <dbReference type="ARBA" id="ARBA00023004"/>
    </source>
</evidence>
<dbReference type="Gene3D" id="1.10.760.10">
    <property type="entry name" value="Cytochrome c-like domain"/>
    <property type="match status" value="2"/>
</dbReference>
<dbReference type="PANTHER" id="PTHR11961">
    <property type="entry name" value="CYTOCHROME C"/>
    <property type="match status" value="1"/>
</dbReference>
<keyword evidence="1" id="KW-0813">Transport</keyword>
<accession>V8C7W0</accession>
<evidence type="ECO:0000256" key="4">
    <source>
        <dbReference type="ARBA" id="ARBA00022982"/>
    </source>
</evidence>
<dbReference type="GO" id="GO:0046872">
    <property type="term" value="F:metal ion binding"/>
    <property type="evidence" value="ECO:0007669"/>
    <property type="project" value="UniProtKB-KW"/>
</dbReference>
<evidence type="ECO:0000256" key="7">
    <source>
        <dbReference type="SAM" id="Coils"/>
    </source>
</evidence>
<dbReference type="Pfam" id="PF00034">
    <property type="entry name" value="Cytochrom_C"/>
    <property type="match status" value="1"/>
</dbReference>